<dbReference type="AlphaFoldDB" id="A0A699YP83"/>
<accession>A0A699YP83</accession>
<name>A0A699YP83_HAELA</name>
<dbReference type="EMBL" id="BLLF01000127">
    <property type="protein sequence ID" value="GFH07949.1"/>
    <property type="molecule type" value="Genomic_DNA"/>
</dbReference>
<feature type="coiled-coil region" evidence="1">
    <location>
        <begin position="35"/>
        <end position="102"/>
    </location>
</feature>
<dbReference type="Gene3D" id="6.10.140.920">
    <property type="match status" value="1"/>
</dbReference>
<protein>
    <submittedName>
        <fullName evidence="2">Uncharacterized protein</fullName>
    </submittedName>
</protein>
<evidence type="ECO:0000313" key="2">
    <source>
        <dbReference type="EMBL" id="GFH07949.1"/>
    </source>
</evidence>
<evidence type="ECO:0000256" key="1">
    <source>
        <dbReference type="SAM" id="Coils"/>
    </source>
</evidence>
<dbReference type="Proteomes" id="UP000485058">
    <property type="component" value="Unassembled WGS sequence"/>
</dbReference>
<gene>
    <name evidence="2" type="ORF">HaLaN_02834</name>
</gene>
<organism evidence="2 3">
    <name type="scientific">Haematococcus lacustris</name>
    <name type="common">Green alga</name>
    <name type="synonym">Haematococcus pluvialis</name>
    <dbReference type="NCBI Taxonomy" id="44745"/>
    <lineage>
        <taxon>Eukaryota</taxon>
        <taxon>Viridiplantae</taxon>
        <taxon>Chlorophyta</taxon>
        <taxon>core chlorophytes</taxon>
        <taxon>Chlorophyceae</taxon>
        <taxon>CS clade</taxon>
        <taxon>Chlamydomonadales</taxon>
        <taxon>Haematococcaceae</taxon>
        <taxon>Haematococcus</taxon>
    </lineage>
</organism>
<feature type="non-terminal residue" evidence="2">
    <location>
        <position position="105"/>
    </location>
</feature>
<evidence type="ECO:0000313" key="3">
    <source>
        <dbReference type="Proteomes" id="UP000485058"/>
    </source>
</evidence>
<keyword evidence="3" id="KW-1185">Reference proteome</keyword>
<sequence>MQMSVITSKLSELDADRKELAEYQAADRDRRALEFALLERDLSSNRKKLEEARLQELQSRKAVLEADIGDLEEKVARQTDTAESTAEEVEALQQAITKTEGELEE</sequence>
<comment type="caution">
    <text evidence="2">The sequence shown here is derived from an EMBL/GenBank/DDBJ whole genome shotgun (WGS) entry which is preliminary data.</text>
</comment>
<reference evidence="2 3" key="1">
    <citation type="submission" date="2020-02" db="EMBL/GenBank/DDBJ databases">
        <title>Draft genome sequence of Haematococcus lacustris strain NIES-144.</title>
        <authorList>
            <person name="Morimoto D."/>
            <person name="Nakagawa S."/>
            <person name="Yoshida T."/>
            <person name="Sawayama S."/>
        </authorList>
    </citation>
    <scope>NUCLEOTIDE SEQUENCE [LARGE SCALE GENOMIC DNA]</scope>
    <source>
        <strain evidence="2 3">NIES-144</strain>
    </source>
</reference>
<proteinExistence type="predicted"/>
<keyword evidence="1" id="KW-0175">Coiled coil</keyword>